<organism evidence="1 2">
    <name type="scientific">Pseudogemmobacter lacusdianii</name>
    <dbReference type="NCBI Taxonomy" id="3069608"/>
    <lineage>
        <taxon>Bacteria</taxon>
        <taxon>Pseudomonadati</taxon>
        <taxon>Pseudomonadota</taxon>
        <taxon>Alphaproteobacteria</taxon>
        <taxon>Rhodobacterales</taxon>
        <taxon>Paracoccaceae</taxon>
        <taxon>Pseudogemmobacter</taxon>
    </lineage>
</organism>
<name>A0ABU0W482_9RHOB</name>
<reference evidence="1 2" key="1">
    <citation type="submission" date="2023-08" db="EMBL/GenBank/DDBJ databases">
        <title>Characterization of two Paracoccaceae strains isolated from Phycosphere and proposal of Xinfangfangia lacusdiani sp. nov.</title>
        <authorList>
            <person name="Deng Y."/>
            <person name="Zhang Y.Q."/>
        </authorList>
    </citation>
    <scope>NUCLEOTIDE SEQUENCE [LARGE SCALE GENOMIC DNA]</scope>
    <source>
        <strain evidence="1 2">CPCC 101601</strain>
    </source>
</reference>
<proteinExistence type="predicted"/>
<comment type="caution">
    <text evidence="1">The sequence shown here is derived from an EMBL/GenBank/DDBJ whole genome shotgun (WGS) entry which is preliminary data.</text>
</comment>
<dbReference type="RefSeq" id="WP_306681579.1">
    <property type="nucleotide sequence ID" value="NZ_JAVDBT010000017.1"/>
</dbReference>
<gene>
    <name evidence="1" type="ORF">Q9295_15985</name>
</gene>
<evidence type="ECO:0000313" key="2">
    <source>
        <dbReference type="Proteomes" id="UP001239680"/>
    </source>
</evidence>
<dbReference type="Proteomes" id="UP001239680">
    <property type="component" value="Unassembled WGS sequence"/>
</dbReference>
<sequence>MTGLSISSAIRDSEWFTTVFKKLAPMKGPTVQKKRKGKKTMSTNISALNELEGFIGGCLVDSETGLMLASEGGGKIDLEAASALNTQVVKAKLSAMSALKLNDVIEDILITLGKQYHLIRPLASAPTVFIYLALDRKSSNLGLARIKLKSVESNITL</sequence>
<dbReference type="EMBL" id="JAVDBT010000017">
    <property type="protein sequence ID" value="MDQ2067875.1"/>
    <property type="molecule type" value="Genomic_DNA"/>
</dbReference>
<keyword evidence="2" id="KW-1185">Reference proteome</keyword>
<accession>A0ABU0W482</accession>
<evidence type="ECO:0000313" key="1">
    <source>
        <dbReference type="EMBL" id="MDQ2067875.1"/>
    </source>
</evidence>
<protein>
    <submittedName>
        <fullName evidence="1">Roadblock/LC7 domain-containing protein</fullName>
    </submittedName>
</protein>